<sequence length="54" mass="6442">MKIMSWRLNELILSSSDTKSIQNYSLFCFVDDLIDYISKKKLKNNEAFKHNQRS</sequence>
<dbReference type="OMA" id="MSWRLNE"/>
<name>A0A078IKI1_BRANA</name>
<gene>
    <name evidence="2" type="primary">BnaA05g33300D</name>
    <name evidence="1" type="ORF">DARMORV10_A05P44280.1</name>
    <name evidence="2" type="ORF">GSBRNA2T00003632001</name>
</gene>
<evidence type="ECO:0000313" key="3">
    <source>
        <dbReference type="Proteomes" id="UP000028999"/>
    </source>
</evidence>
<dbReference type="Proteomes" id="UP001295469">
    <property type="component" value="Chromosome A05"/>
</dbReference>
<reference evidence="2 3" key="1">
    <citation type="journal article" date="2014" name="Science">
        <title>Plant genetics. Early allopolyploid evolution in the post-Neolithic Brassica napus oilseed genome.</title>
        <authorList>
            <person name="Chalhoub B."/>
            <person name="Denoeud F."/>
            <person name="Liu S."/>
            <person name="Parkin I.A."/>
            <person name="Tang H."/>
            <person name="Wang X."/>
            <person name="Chiquet J."/>
            <person name="Belcram H."/>
            <person name="Tong C."/>
            <person name="Samans B."/>
            <person name="Correa M."/>
            <person name="Da Silva C."/>
            <person name="Just J."/>
            <person name="Falentin C."/>
            <person name="Koh C.S."/>
            <person name="Le Clainche I."/>
            <person name="Bernard M."/>
            <person name="Bento P."/>
            <person name="Noel B."/>
            <person name="Labadie K."/>
            <person name="Alberti A."/>
            <person name="Charles M."/>
            <person name="Arnaud D."/>
            <person name="Guo H."/>
            <person name="Daviaud C."/>
            <person name="Alamery S."/>
            <person name="Jabbari K."/>
            <person name="Zhao M."/>
            <person name="Edger P.P."/>
            <person name="Chelaifa H."/>
            <person name="Tack D."/>
            <person name="Lassalle G."/>
            <person name="Mestiri I."/>
            <person name="Schnel N."/>
            <person name="Le Paslier M.C."/>
            <person name="Fan G."/>
            <person name="Renault V."/>
            <person name="Bayer P.E."/>
            <person name="Golicz A.A."/>
            <person name="Manoli S."/>
            <person name="Lee T.H."/>
            <person name="Thi V.H."/>
            <person name="Chalabi S."/>
            <person name="Hu Q."/>
            <person name="Fan C."/>
            <person name="Tollenaere R."/>
            <person name="Lu Y."/>
            <person name="Battail C."/>
            <person name="Shen J."/>
            <person name="Sidebottom C.H."/>
            <person name="Wang X."/>
            <person name="Canaguier A."/>
            <person name="Chauveau A."/>
            <person name="Berard A."/>
            <person name="Deniot G."/>
            <person name="Guan M."/>
            <person name="Liu Z."/>
            <person name="Sun F."/>
            <person name="Lim Y.P."/>
            <person name="Lyons E."/>
            <person name="Town C.D."/>
            <person name="Bancroft I."/>
            <person name="Wang X."/>
            <person name="Meng J."/>
            <person name="Ma J."/>
            <person name="Pires J.C."/>
            <person name="King G.J."/>
            <person name="Brunel D."/>
            <person name="Delourme R."/>
            <person name="Renard M."/>
            <person name="Aury J.M."/>
            <person name="Adams K.L."/>
            <person name="Batley J."/>
            <person name="Snowdon R.J."/>
            <person name="Tost J."/>
            <person name="Edwards D."/>
            <person name="Zhou Y."/>
            <person name="Hua W."/>
            <person name="Sharpe A.G."/>
            <person name="Paterson A.H."/>
            <person name="Guan C."/>
            <person name="Wincker P."/>
        </authorList>
    </citation>
    <scope>NUCLEOTIDE SEQUENCE [LARGE SCALE GENOMIC DNA]</scope>
    <source>
        <strain evidence="3">cv. Darmor-bzh</strain>
    </source>
</reference>
<proteinExistence type="predicted"/>
<dbReference type="Gramene" id="CDY51530">
    <property type="protein sequence ID" value="CDY51530"/>
    <property type="gene ID" value="GSBRNA2T00003632001"/>
</dbReference>
<dbReference type="AlphaFoldDB" id="A0A078IKI1"/>
<accession>A0A078IKI1</accession>
<organism evidence="2 3">
    <name type="scientific">Brassica napus</name>
    <name type="common">Rape</name>
    <dbReference type="NCBI Taxonomy" id="3708"/>
    <lineage>
        <taxon>Eukaryota</taxon>
        <taxon>Viridiplantae</taxon>
        <taxon>Streptophyta</taxon>
        <taxon>Embryophyta</taxon>
        <taxon>Tracheophyta</taxon>
        <taxon>Spermatophyta</taxon>
        <taxon>Magnoliopsida</taxon>
        <taxon>eudicotyledons</taxon>
        <taxon>Gunneridae</taxon>
        <taxon>Pentapetalae</taxon>
        <taxon>rosids</taxon>
        <taxon>malvids</taxon>
        <taxon>Brassicales</taxon>
        <taxon>Brassicaceae</taxon>
        <taxon>Brassiceae</taxon>
        <taxon>Brassica</taxon>
    </lineage>
</organism>
<evidence type="ECO:0000313" key="1">
    <source>
        <dbReference type="EMBL" id="CAF2103609.1"/>
    </source>
</evidence>
<evidence type="ECO:0000313" key="2">
    <source>
        <dbReference type="EMBL" id="CDY51530.1"/>
    </source>
</evidence>
<keyword evidence="3" id="KW-1185">Reference proteome</keyword>
<dbReference type="EMBL" id="HG994359">
    <property type="protein sequence ID" value="CAF2103609.1"/>
    <property type="molecule type" value="Genomic_DNA"/>
</dbReference>
<dbReference type="PaxDb" id="3708-A0A078IKI1"/>
<dbReference type="Proteomes" id="UP000028999">
    <property type="component" value="Unassembled WGS sequence"/>
</dbReference>
<dbReference type="EMBL" id="LK033004">
    <property type="protein sequence ID" value="CDY51530.1"/>
    <property type="molecule type" value="Genomic_DNA"/>
</dbReference>
<reference evidence="1" key="3">
    <citation type="submission" date="2021-01" db="EMBL/GenBank/DDBJ databases">
        <authorList>
            <consortium name="Genoscope - CEA"/>
            <person name="William W."/>
        </authorList>
    </citation>
    <scope>NUCLEOTIDE SEQUENCE</scope>
</reference>
<reference evidence="2" key="2">
    <citation type="submission" date="2014-06" db="EMBL/GenBank/DDBJ databases">
        <authorList>
            <person name="Genoscope - CEA"/>
        </authorList>
    </citation>
    <scope>NUCLEOTIDE SEQUENCE</scope>
</reference>
<protein>
    <submittedName>
        <fullName evidence="1">(rape) hypothetical protein</fullName>
    </submittedName>
    <submittedName>
        <fullName evidence="2">BnaA05g33300D protein</fullName>
    </submittedName>
</protein>